<accession>A0A9X1KXP5</accession>
<comment type="caution">
    <text evidence="10">The sequence shown here is derived from an EMBL/GenBank/DDBJ whole genome shotgun (WGS) entry which is preliminary data.</text>
</comment>
<comment type="function">
    <text evidence="6">Thiol-specific peroxidase that catalyzes the reduction of hydrogen peroxide and organic hydroperoxides to water and alcohols, respectively. Plays a role in cell protection against oxidative stress by detoxifying peroxides.</text>
</comment>
<evidence type="ECO:0000313" key="9">
    <source>
        <dbReference type="EMBL" id="MCA6076005.1"/>
    </source>
</evidence>
<feature type="disulfide bond" description="Redox-active" evidence="6">
    <location>
        <begin position="60"/>
        <end position="94"/>
    </location>
</feature>
<dbReference type="CDD" id="cd03014">
    <property type="entry name" value="PRX_Atyp2cys"/>
    <property type="match status" value="1"/>
</dbReference>
<dbReference type="InterPro" id="IPR050455">
    <property type="entry name" value="Tpx_Peroxidase_subfamily"/>
</dbReference>
<protein>
    <recommendedName>
        <fullName evidence="6">Thiol peroxidase</fullName>
        <shortName evidence="6">Tpx</shortName>
        <ecNumber evidence="6">1.11.1.24</ecNumber>
    </recommendedName>
    <alternativeName>
        <fullName evidence="6">Peroxiredoxin tpx</fullName>
        <shortName evidence="6">Prx</shortName>
    </alternativeName>
    <alternativeName>
        <fullName evidence="6">Thioredoxin peroxidase</fullName>
    </alternativeName>
    <alternativeName>
        <fullName evidence="6">Thioredoxin-dependent peroxiredoxin</fullName>
    </alternativeName>
</protein>
<dbReference type="InterPro" id="IPR013740">
    <property type="entry name" value="Redoxin"/>
</dbReference>
<evidence type="ECO:0000256" key="4">
    <source>
        <dbReference type="ARBA" id="ARBA00023157"/>
    </source>
</evidence>
<dbReference type="Gene3D" id="3.40.30.10">
    <property type="entry name" value="Glutaredoxin"/>
    <property type="match status" value="1"/>
</dbReference>
<evidence type="ECO:0000256" key="3">
    <source>
        <dbReference type="ARBA" id="ARBA00023002"/>
    </source>
</evidence>
<dbReference type="InterPro" id="IPR018219">
    <property type="entry name" value="Tpx_CS"/>
</dbReference>
<dbReference type="PANTHER" id="PTHR43110:SF1">
    <property type="entry name" value="THIOL PEROXIDASE"/>
    <property type="match status" value="1"/>
</dbReference>
<dbReference type="NCBIfam" id="NF001808">
    <property type="entry name" value="PRK00522.1"/>
    <property type="match status" value="1"/>
</dbReference>
<sequence length="167" mass="18223">MAQITLGGSVCHTSGELPSHGTHIKNYAFSQNNLQPFHLQDARGKRVILNIFPSIDTAVCATSVRTFNKEAANLDNTLVLCISKDLPFAQARFCGAEGIENVQTLSDFKDTSFSKDMGVLIEDGPFGGLDARAVIVLDEEMKVIHTELVSEIGHEPDYKAAMKVLQE</sequence>
<evidence type="ECO:0000313" key="10">
    <source>
        <dbReference type="EMBL" id="MCA6077133.1"/>
    </source>
</evidence>
<comment type="subunit">
    <text evidence="6">Homodimer.</text>
</comment>
<evidence type="ECO:0000256" key="5">
    <source>
        <dbReference type="ARBA" id="ARBA00023284"/>
    </source>
</evidence>
<dbReference type="HAMAP" id="MF_00269">
    <property type="entry name" value="Tpx"/>
    <property type="match status" value="1"/>
</dbReference>
<keyword evidence="11" id="KW-1185">Reference proteome</keyword>
<evidence type="ECO:0000259" key="7">
    <source>
        <dbReference type="Pfam" id="PF08534"/>
    </source>
</evidence>
<comment type="miscellaneous">
    <text evidence="6">The active site is a conserved redox-active cysteine residue, the peroxidatic cysteine (C(P)), which makes the nucleophilic attack on the peroxide substrate. The peroxide oxidizes the C(P)-SH to cysteine sulfenic acid (C(P)-SOH), which then reacts with another cysteine residue, the resolving cysteine (C(R)), to form a disulfide bridge. The disulfide is subsequently reduced by an appropriate electron donor to complete the catalytic cycle. In this atypical 2-Cys peroxiredoxin, C(R) is present in the same subunit to form an intramolecular disulfide. The disulfide is subsequently reduced by thioredoxin.</text>
</comment>
<organism evidence="10 11">
    <name type="scientific">Fulvivirga sedimenti</name>
    <dbReference type="NCBI Taxonomy" id="2879465"/>
    <lineage>
        <taxon>Bacteria</taxon>
        <taxon>Pseudomonadati</taxon>
        <taxon>Bacteroidota</taxon>
        <taxon>Cytophagia</taxon>
        <taxon>Cytophagales</taxon>
        <taxon>Fulvivirgaceae</taxon>
        <taxon>Fulvivirga</taxon>
    </lineage>
</organism>
<reference evidence="10" key="1">
    <citation type="submission" date="2021-09" db="EMBL/GenBank/DDBJ databases">
        <title>Fulvivirga sp. isolated from coastal sediment.</title>
        <authorList>
            <person name="Yu H."/>
        </authorList>
    </citation>
    <scope>NUCLEOTIDE SEQUENCE</scope>
    <source>
        <strain evidence="10">1062</strain>
    </source>
</reference>
<evidence type="ECO:0000313" key="8">
    <source>
        <dbReference type="EMBL" id="MCA6074828.1"/>
    </source>
</evidence>
<evidence type="ECO:0000256" key="2">
    <source>
        <dbReference type="ARBA" id="ARBA00022862"/>
    </source>
</evidence>
<proteinExistence type="inferred from homology"/>
<dbReference type="RefSeq" id="WP_225697939.1">
    <property type="nucleotide sequence ID" value="NZ_JAIXNE010000002.1"/>
</dbReference>
<dbReference type="EMBL" id="JAIXNE010000004">
    <property type="protein sequence ID" value="MCA6077133.1"/>
    <property type="molecule type" value="Genomic_DNA"/>
</dbReference>
<comment type="similarity">
    <text evidence="6">Belongs to the peroxiredoxin family. Tpx subfamily.</text>
</comment>
<comment type="catalytic activity">
    <reaction evidence="6">
        <text>a hydroperoxide + [thioredoxin]-dithiol = an alcohol + [thioredoxin]-disulfide + H2O</text>
        <dbReference type="Rhea" id="RHEA:62620"/>
        <dbReference type="Rhea" id="RHEA-COMP:10698"/>
        <dbReference type="Rhea" id="RHEA-COMP:10700"/>
        <dbReference type="ChEBI" id="CHEBI:15377"/>
        <dbReference type="ChEBI" id="CHEBI:29950"/>
        <dbReference type="ChEBI" id="CHEBI:30879"/>
        <dbReference type="ChEBI" id="CHEBI:35924"/>
        <dbReference type="ChEBI" id="CHEBI:50058"/>
        <dbReference type="EC" id="1.11.1.24"/>
    </reaction>
</comment>
<evidence type="ECO:0000256" key="6">
    <source>
        <dbReference type="HAMAP-Rule" id="MF_00269"/>
    </source>
</evidence>
<dbReference type="SUPFAM" id="SSF52833">
    <property type="entry name" value="Thioredoxin-like"/>
    <property type="match status" value="1"/>
</dbReference>
<dbReference type="EC" id="1.11.1.24" evidence="6"/>
<dbReference type="PANTHER" id="PTHR43110">
    <property type="entry name" value="THIOL PEROXIDASE"/>
    <property type="match status" value="1"/>
</dbReference>
<dbReference type="GO" id="GO:0008379">
    <property type="term" value="F:thioredoxin peroxidase activity"/>
    <property type="evidence" value="ECO:0007669"/>
    <property type="project" value="UniProtKB-UniRule"/>
</dbReference>
<dbReference type="AlphaFoldDB" id="A0A9X1KXP5"/>
<name>A0A9X1KXP5_9BACT</name>
<dbReference type="PROSITE" id="PS01265">
    <property type="entry name" value="TPX"/>
    <property type="match status" value="1"/>
</dbReference>
<dbReference type="Pfam" id="PF08534">
    <property type="entry name" value="Redoxin"/>
    <property type="match status" value="1"/>
</dbReference>
<dbReference type="InterPro" id="IPR002065">
    <property type="entry name" value="TPX"/>
</dbReference>
<keyword evidence="4 6" id="KW-1015">Disulfide bond</keyword>
<feature type="domain" description="Redoxin" evidence="7">
    <location>
        <begin position="25"/>
        <end position="161"/>
    </location>
</feature>
<keyword evidence="1 6" id="KW-0575">Peroxidase</keyword>
<dbReference type="Proteomes" id="UP001139409">
    <property type="component" value="Unassembled WGS sequence"/>
</dbReference>
<feature type="active site" description="Cysteine sulfenic acid (-SOH) intermediate" evidence="6">
    <location>
        <position position="60"/>
    </location>
</feature>
<evidence type="ECO:0000256" key="1">
    <source>
        <dbReference type="ARBA" id="ARBA00022559"/>
    </source>
</evidence>
<dbReference type="EMBL" id="JAIXNE010000003">
    <property type="protein sequence ID" value="MCA6076005.1"/>
    <property type="molecule type" value="Genomic_DNA"/>
</dbReference>
<dbReference type="InterPro" id="IPR036249">
    <property type="entry name" value="Thioredoxin-like_sf"/>
</dbReference>
<keyword evidence="5 6" id="KW-0676">Redox-active center</keyword>
<dbReference type="EMBL" id="JAIXNE010000002">
    <property type="protein sequence ID" value="MCA6074828.1"/>
    <property type="molecule type" value="Genomic_DNA"/>
</dbReference>
<evidence type="ECO:0000313" key="11">
    <source>
        <dbReference type="Proteomes" id="UP001139409"/>
    </source>
</evidence>
<keyword evidence="3 6" id="KW-0560">Oxidoreductase</keyword>
<gene>
    <name evidence="6 10" type="primary">tpx</name>
    <name evidence="8" type="ORF">LDX50_08095</name>
    <name evidence="9" type="ORF">LDX50_14065</name>
    <name evidence="10" type="ORF">LDX50_19785</name>
</gene>
<keyword evidence="2 6" id="KW-0049">Antioxidant</keyword>